<feature type="compositionally biased region" description="Low complexity" evidence="1">
    <location>
        <begin position="51"/>
        <end position="61"/>
    </location>
</feature>
<name>A0AAD9V931_ACRCE</name>
<proteinExistence type="predicted"/>
<keyword evidence="3" id="KW-1185">Reference proteome</keyword>
<feature type="compositionally biased region" description="Polar residues" evidence="1">
    <location>
        <begin position="62"/>
        <end position="77"/>
    </location>
</feature>
<gene>
    <name evidence="2" type="ORF">P5673_010520</name>
</gene>
<protein>
    <submittedName>
        <fullName evidence="2">Uncharacterized protein</fullName>
    </submittedName>
</protein>
<feature type="region of interest" description="Disordered" evidence="1">
    <location>
        <begin position="1156"/>
        <end position="1201"/>
    </location>
</feature>
<accession>A0AAD9V931</accession>
<reference evidence="2" key="1">
    <citation type="journal article" date="2023" name="G3 (Bethesda)">
        <title>Whole genome assembly and annotation of the endangered Caribbean coral Acropora cervicornis.</title>
        <authorList>
            <person name="Selwyn J.D."/>
            <person name="Vollmer S.V."/>
        </authorList>
    </citation>
    <scope>NUCLEOTIDE SEQUENCE</scope>
    <source>
        <strain evidence="2">K2</strain>
    </source>
</reference>
<dbReference type="Proteomes" id="UP001249851">
    <property type="component" value="Unassembled WGS sequence"/>
</dbReference>
<feature type="region of interest" description="Disordered" evidence="1">
    <location>
        <begin position="51"/>
        <end position="77"/>
    </location>
</feature>
<evidence type="ECO:0000313" key="3">
    <source>
        <dbReference type="Proteomes" id="UP001249851"/>
    </source>
</evidence>
<evidence type="ECO:0000313" key="2">
    <source>
        <dbReference type="EMBL" id="KAK2565457.1"/>
    </source>
</evidence>
<sequence>MNAKKESLLFVSIRWRNWGTAITLRGLFNLCAFFSCFTLAAGQSSTVSLSTSDTSSVEGSTNGNPNLNVTSAYSSHSQNVNHTNTSALTSLHNKSSVISILQSSNFVVTGSTEPTLLALSFITTTTSAPSVPRSVRTLLGTSSFSITGFTEPLSLALFTSESLTSNESVSSLSPNSSAVLSPSSILSSLHVTNASVVESTSEDGTAKRTLSNSIKKQSSSAVDFVSAAVSNSSYPSVSSTKSFQSSLHQSPSLFQARYPGASTSSNYSNSQPFMSTLSLSSAQNASPVIPAFGHSIVMSSSMLSPELTDVNQTSPFVSNSSSVITDGLSLAPSVSHMDFKTTFFDGSVSTPVPVLSVTRSLLSPINISKSYNQSSLVIEQTVTRQASSGFNGTTISSNETSPLPQSISFTNLGLRTTTLSSHVRQPGVTIVVSTQTNSSFNETTISSNQTSFGASVDFTSSFNLLSAAPTSPLPQSISSTISTFRTTMFSSNVQQTGISQAVTRQTSYGIINATTISSNESSLTTSTDVNLTLSLDVISVTPTMTVSRSISFSILTFRATALSSLVQSMGDSSSTSGAVYDRKSSVISATLLQNVSINDSRSYSETDSRLAASPLTAVSSSLISSIGRTSFFATDPSPLQPNPLMSKRHTTFYSSYSLLSSYLLTETSSFEGLPGVESLSSLGTVTSSQGPPRTSCCVMQLSTAVMSHSSLLVHSMVSVSVTMHTPRYSVSSPVNYFTSTDAQPPSTKSKLSSKFSTASASESTLAFPTIPHTTLIAESKTSSQNGESTLAANGSATFTAVSSLANTSISSGSDHLSKKYSLSTIFNPVQSTSTTLHQASSSLYIQSSNSDSASAVSSRSEMSYFTTDSTVLDSSDLFRQSSSVVISPSVTFLRSTDALKLTSEKTLNNVSGALSSSQTLKYSPLSPVLSSLTSVLVSRSSKVQVSPSLPPSPSLLTDTLFLTSRTAVKARTTLTTTGTMYSSIGLAIDLSQVSSRSRASNVPSLALTTLKASSGFVSSQSTSFIAYFPQNLSRTFSAPESVSLKTSSSNVNFSSLTLFQERTLSSKSSFFKPPSTSFVLLTAKFTSTNISRTVSDPFSGVSSTALSLSSMASFQGSTLQPSLRKSSSSDLSISTSPAFDFGSTLNVTESRLHTEDSSGLFSSSRKPFLESSLTSQPRVPRPSTTCIMSSNTFNDTQSVFR</sequence>
<feature type="compositionally biased region" description="Polar residues" evidence="1">
    <location>
        <begin position="1157"/>
        <end position="1201"/>
    </location>
</feature>
<dbReference type="EMBL" id="JARQWQ010000019">
    <property type="protein sequence ID" value="KAK2565457.1"/>
    <property type="molecule type" value="Genomic_DNA"/>
</dbReference>
<organism evidence="2 3">
    <name type="scientific">Acropora cervicornis</name>
    <name type="common">Staghorn coral</name>
    <dbReference type="NCBI Taxonomy" id="6130"/>
    <lineage>
        <taxon>Eukaryota</taxon>
        <taxon>Metazoa</taxon>
        <taxon>Cnidaria</taxon>
        <taxon>Anthozoa</taxon>
        <taxon>Hexacorallia</taxon>
        <taxon>Scleractinia</taxon>
        <taxon>Astrocoeniina</taxon>
        <taxon>Acroporidae</taxon>
        <taxon>Acropora</taxon>
    </lineage>
</organism>
<evidence type="ECO:0000256" key="1">
    <source>
        <dbReference type="SAM" id="MobiDB-lite"/>
    </source>
</evidence>
<reference evidence="2" key="2">
    <citation type="journal article" date="2023" name="Science">
        <title>Genomic signatures of disease resistance in endangered staghorn corals.</title>
        <authorList>
            <person name="Vollmer S.V."/>
            <person name="Selwyn J.D."/>
            <person name="Despard B.A."/>
            <person name="Roesel C.L."/>
        </authorList>
    </citation>
    <scope>NUCLEOTIDE SEQUENCE</scope>
    <source>
        <strain evidence="2">K2</strain>
    </source>
</reference>
<dbReference type="AlphaFoldDB" id="A0AAD9V931"/>
<comment type="caution">
    <text evidence="2">The sequence shown here is derived from an EMBL/GenBank/DDBJ whole genome shotgun (WGS) entry which is preliminary data.</text>
</comment>